<dbReference type="Proteomes" id="UP000075613">
    <property type="component" value="Unassembled WGS sequence"/>
</dbReference>
<evidence type="ECO:0000313" key="2">
    <source>
        <dbReference type="Proteomes" id="UP000075613"/>
    </source>
</evidence>
<dbReference type="AlphaFoldDB" id="A0A149PB39"/>
<reference evidence="1 2" key="1">
    <citation type="journal article" date="2015" name="Int. J. Syst. Evol. Microbiol.">
        <title>Burkholderia monticola sp. nov., isolated from mountain soil.</title>
        <authorList>
            <person name="Baek I."/>
            <person name="Seo B."/>
            <person name="Lee I."/>
            <person name="Yi H."/>
            <person name="Chun J."/>
        </authorList>
    </citation>
    <scope>NUCLEOTIDE SEQUENCE [LARGE SCALE GENOMIC DNA]</scope>
    <source>
        <strain evidence="1 2">JC2948</strain>
    </source>
</reference>
<gene>
    <name evidence="1" type="ORF">CI15_32255</name>
</gene>
<accession>A0A149PB39</accession>
<dbReference type="RefSeq" id="WP_062136920.1">
    <property type="nucleotide sequence ID" value="NZ_LRBG01000039.1"/>
</dbReference>
<name>A0A149PB39_9BURK</name>
<dbReference type="EMBL" id="LRBG01000039">
    <property type="protein sequence ID" value="KXU82238.1"/>
    <property type="molecule type" value="Genomic_DNA"/>
</dbReference>
<comment type="caution">
    <text evidence="1">The sequence shown here is derived from an EMBL/GenBank/DDBJ whole genome shotgun (WGS) entry which is preliminary data.</text>
</comment>
<evidence type="ECO:0000313" key="1">
    <source>
        <dbReference type="EMBL" id="KXU82238.1"/>
    </source>
</evidence>
<sequence>MTNQERLHPLRPFLKNWIWEHGRVGTRYLDCTDGAIKFDEGKKSRFAAEKYLYVPLDKDADDDASVEGPAIQEAGLARFLRAAQLGKPEEAGTIAEVQRAVQDCMELGLFSAYQLDAQEALARYEQEPMFEDEIRAAVVGDIRRVYTGMREQLALYDFSVLYGLPTPLLISEAPFIDWRVRASPALPFVSLPLGPYCLLVGAPSGRSSRIGPVVWKSAAAMGPLKDHNRQIAEHARSWIVATTDDQLVAIQSRFIQASGPEPEDARP</sequence>
<dbReference type="OrthoDB" id="8939453at2"/>
<proteinExistence type="predicted"/>
<keyword evidence="2" id="KW-1185">Reference proteome</keyword>
<evidence type="ECO:0008006" key="3">
    <source>
        <dbReference type="Google" id="ProtNLM"/>
    </source>
</evidence>
<organism evidence="1 2">
    <name type="scientific">Paraburkholderia monticola</name>
    <dbReference type="NCBI Taxonomy" id="1399968"/>
    <lineage>
        <taxon>Bacteria</taxon>
        <taxon>Pseudomonadati</taxon>
        <taxon>Pseudomonadota</taxon>
        <taxon>Betaproteobacteria</taxon>
        <taxon>Burkholderiales</taxon>
        <taxon>Burkholderiaceae</taxon>
        <taxon>Paraburkholderia</taxon>
    </lineage>
</organism>
<protein>
    <recommendedName>
        <fullName evidence="3">DUF4238 domain-containing protein</fullName>
    </recommendedName>
</protein>